<accession>A0A2D4HKS7</accession>
<evidence type="ECO:0000256" key="1">
    <source>
        <dbReference type="SAM" id="MobiDB-lite"/>
    </source>
</evidence>
<proteinExistence type="predicted"/>
<protein>
    <submittedName>
        <fullName evidence="2">Uncharacterized protein</fullName>
    </submittedName>
</protein>
<dbReference type="AlphaFoldDB" id="A0A2D4HKS7"/>
<reference evidence="2" key="1">
    <citation type="submission" date="2017-07" db="EMBL/GenBank/DDBJ databases">
        <authorList>
            <person name="Mikheyev A."/>
            <person name="Grau M."/>
        </authorList>
    </citation>
    <scope>NUCLEOTIDE SEQUENCE</scope>
    <source>
        <tissue evidence="2">Venom_gland</tissue>
    </source>
</reference>
<feature type="compositionally biased region" description="Polar residues" evidence="1">
    <location>
        <begin position="98"/>
        <end position="109"/>
    </location>
</feature>
<reference evidence="2" key="2">
    <citation type="submission" date="2017-11" db="EMBL/GenBank/DDBJ databases">
        <title>Coralsnake Venomics: Analyses of Venom Gland Transcriptomes and Proteomes of Six Brazilian Taxa.</title>
        <authorList>
            <person name="Aird S.D."/>
            <person name="Jorge da Silva N."/>
            <person name="Qiu L."/>
            <person name="Villar-Briones A."/>
            <person name="Aparecida-Saddi V."/>
            <person name="Campos-Telles M.P."/>
            <person name="Grau M."/>
            <person name="Mikheyev A.S."/>
        </authorList>
    </citation>
    <scope>NUCLEOTIDE SEQUENCE</scope>
    <source>
        <tissue evidence="2">Venom_gland</tissue>
    </source>
</reference>
<feature type="region of interest" description="Disordered" evidence="1">
    <location>
        <begin position="75"/>
        <end position="109"/>
    </location>
</feature>
<evidence type="ECO:0000313" key="2">
    <source>
        <dbReference type="EMBL" id="LAA72526.1"/>
    </source>
</evidence>
<sequence>MTMFAGIPTCLALSLSGQKSVWHGAELLEAGSWKTWVQDHPQPQKPSRGLEPLAGSPLSLPCKLIFGWSTISPAPGGAMTKTKPTHHSRSKSSFSWSAQESAGNQLRIK</sequence>
<organism evidence="2">
    <name type="scientific">Micrurus lemniscatus lemniscatus</name>
    <dbReference type="NCBI Taxonomy" id="129467"/>
    <lineage>
        <taxon>Eukaryota</taxon>
        <taxon>Metazoa</taxon>
        <taxon>Chordata</taxon>
        <taxon>Craniata</taxon>
        <taxon>Vertebrata</taxon>
        <taxon>Euteleostomi</taxon>
        <taxon>Lepidosauria</taxon>
        <taxon>Squamata</taxon>
        <taxon>Bifurcata</taxon>
        <taxon>Unidentata</taxon>
        <taxon>Episquamata</taxon>
        <taxon>Toxicofera</taxon>
        <taxon>Serpentes</taxon>
        <taxon>Colubroidea</taxon>
        <taxon>Elapidae</taxon>
        <taxon>Elapinae</taxon>
        <taxon>Micrurus</taxon>
    </lineage>
</organism>
<dbReference type="EMBL" id="IACK01033177">
    <property type="protein sequence ID" value="LAA72526.1"/>
    <property type="molecule type" value="Transcribed_RNA"/>
</dbReference>
<name>A0A2D4HKS7_MICLE</name>